<evidence type="ECO:0000259" key="2">
    <source>
        <dbReference type="Pfam" id="PF01408"/>
    </source>
</evidence>
<proteinExistence type="predicted"/>
<gene>
    <name evidence="3" type="ORF">S03H2_67389</name>
</gene>
<dbReference type="InterPro" id="IPR050463">
    <property type="entry name" value="Gfo/Idh/MocA_oxidrdct_glycsds"/>
</dbReference>
<evidence type="ECO:0000256" key="1">
    <source>
        <dbReference type="ARBA" id="ARBA00023002"/>
    </source>
</evidence>
<dbReference type="InterPro" id="IPR036291">
    <property type="entry name" value="NAD(P)-bd_dom_sf"/>
</dbReference>
<keyword evidence="1" id="KW-0560">Oxidoreductase</keyword>
<name>X1JDH0_9ZZZZ</name>
<dbReference type="GO" id="GO:0016491">
    <property type="term" value="F:oxidoreductase activity"/>
    <property type="evidence" value="ECO:0007669"/>
    <property type="project" value="UniProtKB-KW"/>
</dbReference>
<protein>
    <recommendedName>
        <fullName evidence="2">Gfo/Idh/MocA-like oxidoreductase N-terminal domain-containing protein</fullName>
    </recommendedName>
</protein>
<organism evidence="3">
    <name type="scientific">marine sediment metagenome</name>
    <dbReference type="NCBI Taxonomy" id="412755"/>
    <lineage>
        <taxon>unclassified sequences</taxon>
        <taxon>metagenomes</taxon>
        <taxon>ecological metagenomes</taxon>
    </lineage>
</organism>
<dbReference type="InterPro" id="IPR000683">
    <property type="entry name" value="Gfo/Idh/MocA-like_OxRdtase_N"/>
</dbReference>
<comment type="caution">
    <text evidence="3">The sequence shown here is derived from an EMBL/GenBank/DDBJ whole genome shotgun (WGS) entry which is preliminary data.</text>
</comment>
<dbReference type="AlphaFoldDB" id="X1JDH0"/>
<dbReference type="Pfam" id="PF01408">
    <property type="entry name" value="GFO_IDH_MocA"/>
    <property type="match status" value="1"/>
</dbReference>
<dbReference type="EMBL" id="BARU01044111">
    <property type="protein sequence ID" value="GAH76399.1"/>
    <property type="molecule type" value="Genomic_DNA"/>
</dbReference>
<feature type="non-terminal residue" evidence="3">
    <location>
        <position position="149"/>
    </location>
</feature>
<dbReference type="SUPFAM" id="SSF51735">
    <property type="entry name" value="NAD(P)-binding Rossmann-fold domains"/>
    <property type="match status" value="1"/>
</dbReference>
<dbReference type="GO" id="GO:0000166">
    <property type="term" value="F:nucleotide binding"/>
    <property type="evidence" value="ECO:0007669"/>
    <property type="project" value="InterPro"/>
</dbReference>
<dbReference type="Gene3D" id="3.40.50.720">
    <property type="entry name" value="NAD(P)-binding Rossmann-like Domain"/>
    <property type="match status" value="1"/>
</dbReference>
<accession>X1JDH0</accession>
<sequence>MARKKLSRSEDMLGIAIVGCGQVARAHATAIEQLRDAELVACCDVDKARAAKFAKATGTSKSSTDIQDILAEDAVDAVALCLPHHLHCQATLAAANAAKHILCEKPMAISLAEADGMIQAARRAKVVLMVGQVLRFRNSYRTAREIIRS</sequence>
<dbReference type="PANTHER" id="PTHR43818:SF11">
    <property type="entry name" value="BCDNA.GH03377"/>
    <property type="match status" value="1"/>
</dbReference>
<feature type="domain" description="Gfo/Idh/MocA-like oxidoreductase N-terminal" evidence="2">
    <location>
        <begin position="14"/>
        <end position="131"/>
    </location>
</feature>
<dbReference type="Gene3D" id="3.30.360.10">
    <property type="entry name" value="Dihydrodipicolinate Reductase, domain 2"/>
    <property type="match status" value="1"/>
</dbReference>
<evidence type="ECO:0000313" key="3">
    <source>
        <dbReference type="EMBL" id="GAH76399.1"/>
    </source>
</evidence>
<reference evidence="3" key="1">
    <citation type="journal article" date="2014" name="Front. Microbiol.">
        <title>High frequency of phylogenetically diverse reductive dehalogenase-homologous genes in deep subseafloor sedimentary metagenomes.</title>
        <authorList>
            <person name="Kawai M."/>
            <person name="Futagami T."/>
            <person name="Toyoda A."/>
            <person name="Takaki Y."/>
            <person name="Nishi S."/>
            <person name="Hori S."/>
            <person name="Arai W."/>
            <person name="Tsubouchi T."/>
            <person name="Morono Y."/>
            <person name="Uchiyama I."/>
            <person name="Ito T."/>
            <person name="Fujiyama A."/>
            <person name="Inagaki F."/>
            <person name="Takami H."/>
        </authorList>
    </citation>
    <scope>NUCLEOTIDE SEQUENCE</scope>
    <source>
        <strain evidence="3">Expedition CK06-06</strain>
    </source>
</reference>
<dbReference type="PANTHER" id="PTHR43818">
    <property type="entry name" value="BCDNA.GH03377"/>
    <property type="match status" value="1"/>
</dbReference>